<dbReference type="EMBL" id="KZ451885">
    <property type="protein sequence ID" value="PKA66646.1"/>
    <property type="molecule type" value="Genomic_DNA"/>
</dbReference>
<evidence type="ECO:0000313" key="4">
    <source>
        <dbReference type="Proteomes" id="UP000236161"/>
    </source>
</evidence>
<gene>
    <name evidence="3" type="ORF">AXF42_Ash003301</name>
</gene>
<sequence>MSMFSGVVGFVRDEPPEVGGPAQSGQASVRWPPTREEALKRPQIRLSNSGGGACATSRSLQGSVHVTPSVDSTVIVADDEVQPVGKGLENQPSFPLTTEVLNALSQDRSTLTPVSSSVGPEISSVGGQKGPSSGSSSAQFFARSICSQLDKVEKWLASRGQAAVLKQKMEEALTLHRKLELSEVEKAITELESKCARFEGDLESAVVKIEGLEKERAVLVAPVEELEEENCHRREFARAVRGLLAELKFRLSP</sequence>
<reference evidence="3 4" key="1">
    <citation type="journal article" date="2017" name="Nature">
        <title>The Apostasia genome and the evolution of orchids.</title>
        <authorList>
            <person name="Zhang G.Q."/>
            <person name="Liu K.W."/>
            <person name="Li Z."/>
            <person name="Lohaus R."/>
            <person name="Hsiao Y.Y."/>
            <person name="Niu S.C."/>
            <person name="Wang J.Y."/>
            <person name="Lin Y.C."/>
            <person name="Xu Q."/>
            <person name="Chen L.J."/>
            <person name="Yoshida K."/>
            <person name="Fujiwara S."/>
            <person name="Wang Z.W."/>
            <person name="Zhang Y.Q."/>
            <person name="Mitsuda N."/>
            <person name="Wang M."/>
            <person name="Liu G.H."/>
            <person name="Pecoraro L."/>
            <person name="Huang H.X."/>
            <person name="Xiao X.J."/>
            <person name="Lin M."/>
            <person name="Wu X.Y."/>
            <person name="Wu W.L."/>
            <person name="Chen Y.Y."/>
            <person name="Chang S.B."/>
            <person name="Sakamoto S."/>
            <person name="Ohme-Takagi M."/>
            <person name="Yagi M."/>
            <person name="Zeng S.J."/>
            <person name="Shen C.Y."/>
            <person name="Yeh C.M."/>
            <person name="Luo Y.B."/>
            <person name="Tsai W.C."/>
            <person name="Van de Peer Y."/>
            <person name="Liu Z.J."/>
        </authorList>
    </citation>
    <scope>NUCLEOTIDE SEQUENCE [LARGE SCALE GENOMIC DNA]</scope>
    <source>
        <strain evidence="4">cv. Shenzhen</strain>
        <tissue evidence="3">Stem</tissue>
    </source>
</reference>
<evidence type="ECO:0000256" key="1">
    <source>
        <dbReference type="SAM" id="Coils"/>
    </source>
</evidence>
<feature type="compositionally biased region" description="Polar residues" evidence="2">
    <location>
        <begin position="108"/>
        <end position="118"/>
    </location>
</feature>
<evidence type="ECO:0000256" key="2">
    <source>
        <dbReference type="SAM" id="MobiDB-lite"/>
    </source>
</evidence>
<dbReference type="AlphaFoldDB" id="A0A2I0BFU8"/>
<feature type="compositionally biased region" description="Low complexity" evidence="2">
    <location>
        <begin position="123"/>
        <end position="133"/>
    </location>
</feature>
<evidence type="ECO:0000313" key="3">
    <source>
        <dbReference type="EMBL" id="PKA66646.1"/>
    </source>
</evidence>
<keyword evidence="4" id="KW-1185">Reference proteome</keyword>
<protein>
    <submittedName>
        <fullName evidence="3">Uncharacterized protein</fullName>
    </submittedName>
</protein>
<dbReference type="Proteomes" id="UP000236161">
    <property type="component" value="Unassembled WGS sequence"/>
</dbReference>
<accession>A0A2I0BFU8</accession>
<feature type="coiled-coil region" evidence="1">
    <location>
        <begin position="181"/>
        <end position="229"/>
    </location>
</feature>
<feature type="region of interest" description="Disordered" evidence="2">
    <location>
        <begin position="1"/>
        <end position="62"/>
    </location>
</feature>
<organism evidence="3 4">
    <name type="scientific">Apostasia shenzhenica</name>
    <dbReference type="NCBI Taxonomy" id="1088818"/>
    <lineage>
        <taxon>Eukaryota</taxon>
        <taxon>Viridiplantae</taxon>
        <taxon>Streptophyta</taxon>
        <taxon>Embryophyta</taxon>
        <taxon>Tracheophyta</taxon>
        <taxon>Spermatophyta</taxon>
        <taxon>Magnoliopsida</taxon>
        <taxon>Liliopsida</taxon>
        <taxon>Asparagales</taxon>
        <taxon>Orchidaceae</taxon>
        <taxon>Apostasioideae</taxon>
        <taxon>Apostasia</taxon>
    </lineage>
</organism>
<keyword evidence="1" id="KW-0175">Coiled coil</keyword>
<name>A0A2I0BFU8_9ASPA</name>
<proteinExistence type="predicted"/>
<feature type="region of interest" description="Disordered" evidence="2">
    <location>
        <begin position="108"/>
        <end position="133"/>
    </location>
</feature>